<reference evidence="1 2" key="1">
    <citation type="submission" date="2017-05" db="EMBL/GenBank/DDBJ databases">
        <authorList>
            <person name="Varghese N."/>
            <person name="Submissions S."/>
        </authorList>
    </citation>
    <scope>NUCLEOTIDE SEQUENCE [LARGE SCALE GENOMIC DNA]</scope>
    <source>
        <strain evidence="1 2">DSM 28214</strain>
    </source>
</reference>
<proteinExistence type="predicted"/>
<dbReference type="EMBL" id="FXTZ01000001">
    <property type="protein sequence ID" value="SMP07661.1"/>
    <property type="molecule type" value="Genomic_DNA"/>
</dbReference>
<gene>
    <name evidence="1" type="ORF">SAMN06264346_101677</name>
</gene>
<evidence type="ECO:0000313" key="1">
    <source>
        <dbReference type="EMBL" id="SMP07661.1"/>
    </source>
</evidence>
<evidence type="ECO:0008006" key="3">
    <source>
        <dbReference type="Google" id="ProtNLM"/>
    </source>
</evidence>
<dbReference type="PROSITE" id="PS51257">
    <property type="entry name" value="PROKAR_LIPOPROTEIN"/>
    <property type="match status" value="1"/>
</dbReference>
<keyword evidence="2" id="KW-1185">Reference proteome</keyword>
<comment type="caution">
    <text evidence="1">The sequence shown here is derived from an EMBL/GenBank/DDBJ whole genome shotgun (WGS) entry which is preliminary data.</text>
</comment>
<organism evidence="1 2">
    <name type="scientific">Chryseobacterium profundimaris</name>
    <dbReference type="NCBI Taxonomy" id="1387275"/>
    <lineage>
        <taxon>Bacteria</taxon>
        <taxon>Pseudomonadati</taxon>
        <taxon>Bacteroidota</taxon>
        <taxon>Flavobacteriia</taxon>
        <taxon>Flavobacteriales</taxon>
        <taxon>Weeksellaceae</taxon>
        <taxon>Chryseobacterium group</taxon>
        <taxon>Chryseobacterium</taxon>
    </lineage>
</organism>
<evidence type="ECO:0000313" key="2">
    <source>
        <dbReference type="Proteomes" id="UP001157960"/>
    </source>
</evidence>
<accession>A0ABY1NEF7</accession>
<dbReference type="Proteomes" id="UP001157960">
    <property type="component" value="Unassembled WGS sequence"/>
</dbReference>
<sequence>MEQRNIRKGILFIIALISIASCTQDNKKQPNILAKKPSDKSMVHVKSLNDSTKIETRKSETDTSIEVMNDKDILYNGKFKRYFSINRFYSLLGQPDSIKFLIDENPCTSIFEEPEGTPAAEEKYLYKNGTRFENSGEKVAIDKVCFHNGNFILFKNIVLNKRTSLAQLKKLFPNALKRSRIIEIADIGKLQVIELREDEDNVSDGLVKIYIYKGRLYSLHWWFPC</sequence>
<name>A0ABY1NEF7_9FLAO</name>
<protein>
    <recommendedName>
        <fullName evidence="3">Lipoprotein</fullName>
    </recommendedName>
</protein>